<evidence type="ECO:0000259" key="7">
    <source>
        <dbReference type="PROSITE" id="PS50192"/>
    </source>
</evidence>
<evidence type="ECO:0000256" key="5">
    <source>
        <dbReference type="PROSITE-ProRule" id="PRU00284"/>
    </source>
</evidence>
<evidence type="ECO:0000259" key="8">
    <source>
        <dbReference type="PROSITE" id="PS50885"/>
    </source>
</evidence>
<dbReference type="EMBL" id="LABX01000173">
    <property type="protein sequence ID" value="KMO30528.1"/>
    <property type="molecule type" value="Genomic_DNA"/>
</dbReference>
<dbReference type="InterPro" id="IPR004089">
    <property type="entry name" value="MCPsignal_dom"/>
</dbReference>
<evidence type="ECO:0000313" key="10">
    <source>
        <dbReference type="Proteomes" id="UP000035929"/>
    </source>
</evidence>
<comment type="caution">
    <text evidence="9">The sequence shown here is derived from an EMBL/GenBank/DDBJ whole genome shotgun (WGS) entry which is preliminary data.</text>
</comment>
<keyword evidence="2" id="KW-1003">Cell membrane</keyword>
<feature type="domain" description="Methyl-accepting transducer" evidence="6">
    <location>
        <begin position="300"/>
        <end position="536"/>
    </location>
</feature>
<dbReference type="InterPro" id="IPR000727">
    <property type="entry name" value="T_SNARE_dom"/>
</dbReference>
<dbReference type="SMART" id="SM00304">
    <property type="entry name" value="HAMP"/>
    <property type="match status" value="1"/>
</dbReference>
<keyword evidence="2" id="KW-0472">Membrane</keyword>
<evidence type="ECO:0000256" key="1">
    <source>
        <dbReference type="ARBA" id="ARBA00004429"/>
    </source>
</evidence>
<dbReference type="Pfam" id="PF00672">
    <property type="entry name" value="HAMP"/>
    <property type="match status" value="1"/>
</dbReference>
<dbReference type="InterPro" id="IPR003660">
    <property type="entry name" value="HAMP_dom"/>
</dbReference>
<dbReference type="PANTHER" id="PTHR32089">
    <property type="entry name" value="METHYL-ACCEPTING CHEMOTAXIS PROTEIN MCPB"/>
    <property type="match status" value="1"/>
</dbReference>
<dbReference type="SMART" id="SM00283">
    <property type="entry name" value="MA"/>
    <property type="match status" value="1"/>
</dbReference>
<dbReference type="Gene3D" id="6.10.340.10">
    <property type="match status" value="1"/>
</dbReference>
<keyword evidence="3 5" id="KW-0807">Transducer</keyword>
<feature type="domain" description="HAMP" evidence="8">
    <location>
        <begin position="206"/>
        <end position="259"/>
    </location>
</feature>
<dbReference type="AlphaFoldDB" id="A0A0J6SB11"/>
<dbReference type="Pfam" id="PF00015">
    <property type="entry name" value="MCPsignal"/>
    <property type="match status" value="1"/>
</dbReference>
<evidence type="ECO:0000256" key="4">
    <source>
        <dbReference type="ARBA" id="ARBA00029447"/>
    </source>
</evidence>
<dbReference type="Proteomes" id="UP000035929">
    <property type="component" value="Unassembled WGS sequence"/>
</dbReference>
<evidence type="ECO:0008006" key="11">
    <source>
        <dbReference type="Google" id="ProtNLM"/>
    </source>
</evidence>
<dbReference type="GO" id="GO:0005886">
    <property type="term" value="C:plasma membrane"/>
    <property type="evidence" value="ECO:0007669"/>
    <property type="project" value="UniProtKB-SubCell"/>
</dbReference>
<dbReference type="GO" id="GO:0004888">
    <property type="term" value="F:transmembrane signaling receptor activity"/>
    <property type="evidence" value="ECO:0007669"/>
    <property type="project" value="InterPro"/>
</dbReference>
<gene>
    <name evidence="9" type="ORF">VP06_21635</name>
</gene>
<evidence type="ECO:0000256" key="2">
    <source>
        <dbReference type="ARBA" id="ARBA00022519"/>
    </source>
</evidence>
<sequence length="556" mass="56524">MRIFAKAAIPVGLLLVMLAGLCGFALSRMSLIAQTYQDVLNRDVAASRAASEVRLELMRYGAVVNRIVSESSMSELDALEKETKAIAAALPGRLDRLKALMPEATAGAGQVLARFGEAFEATDDLITKTFGSQQDQALRVGRERVDPALNAARQVLGEIEAGAESMMRRASDTALAAGDEARVTTIAAAAAACTVALVLAWLILQRGVAGPVVAMARMMERLAAGETAVAVSGTQRRDEIGRMARAVQVFKDSLIRSHALEEEAAQARASTEEQRRAGMRQMAAAFERAVGGIVGEVASSAGALQATAWTMTAAASETAGRSATAAAAAGEASGNVGAVAAAAEELGASVGEIGRQVDGSAALARAAVTEADRSGALVQELSNAVARIGDVVGLISSIAAQTNLLALNATIEAARAGAAGRGFAVVAAEVKELAGQTARATDEITAQIGRIQGSTEQAVGAIGAIAGRIREISTVATSIAAAVEEQGAATQEIVRNVSQAAAGTDAVTANVAGVAGAAEETGAAAAKVLDAASTLSRQSENLTAEVHRFLDTVRAA</sequence>
<dbReference type="PROSITE" id="PS50111">
    <property type="entry name" value="CHEMOTAXIS_TRANSDUC_2"/>
    <property type="match status" value="1"/>
</dbReference>
<dbReference type="OrthoDB" id="7980437at2"/>
<dbReference type="SUPFAM" id="SSF58104">
    <property type="entry name" value="Methyl-accepting chemotaxis protein (MCP) signaling domain"/>
    <property type="match status" value="1"/>
</dbReference>
<name>A0A0J6SB11_9HYPH</name>
<dbReference type="PROSITE" id="PS50885">
    <property type="entry name" value="HAMP"/>
    <property type="match status" value="1"/>
</dbReference>
<feature type="domain" description="T-SNARE coiled-coil homology" evidence="7">
    <location>
        <begin position="452"/>
        <end position="514"/>
    </location>
</feature>
<protein>
    <recommendedName>
        <fullName evidence="11">Chemotaxis protein</fullName>
    </recommendedName>
</protein>
<reference evidence="9 10" key="1">
    <citation type="submission" date="2015-03" db="EMBL/GenBank/DDBJ databases">
        <title>Genome sequencing of Methylobacterium aquaticum DSM16371 type strain.</title>
        <authorList>
            <person name="Chaudhry V."/>
            <person name="Patil P.B."/>
        </authorList>
    </citation>
    <scope>NUCLEOTIDE SEQUENCE [LARGE SCALE GENOMIC DNA]</scope>
    <source>
        <strain evidence="9 10">DSM 16371</strain>
    </source>
</reference>
<evidence type="ECO:0000256" key="3">
    <source>
        <dbReference type="ARBA" id="ARBA00023224"/>
    </source>
</evidence>
<dbReference type="PRINTS" id="PR00260">
    <property type="entry name" value="CHEMTRNSDUCR"/>
</dbReference>
<dbReference type="Gene3D" id="1.10.287.950">
    <property type="entry name" value="Methyl-accepting chemotaxis protein"/>
    <property type="match status" value="1"/>
</dbReference>
<accession>A0A0J6SB11</accession>
<proteinExistence type="inferred from homology"/>
<dbReference type="InterPro" id="IPR004090">
    <property type="entry name" value="Chemotax_Me-accpt_rcpt"/>
</dbReference>
<evidence type="ECO:0000259" key="6">
    <source>
        <dbReference type="PROSITE" id="PS50111"/>
    </source>
</evidence>
<organism evidence="9 10">
    <name type="scientific">Methylobacterium aquaticum</name>
    <dbReference type="NCBI Taxonomy" id="270351"/>
    <lineage>
        <taxon>Bacteria</taxon>
        <taxon>Pseudomonadati</taxon>
        <taxon>Pseudomonadota</taxon>
        <taxon>Alphaproteobacteria</taxon>
        <taxon>Hyphomicrobiales</taxon>
        <taxon>Methylobacteriaceae</taxon>
        <taxon>Methylobacterium</taxon>
    </lineage>
</organism>
<dbReference type="CDD" id="cd06225">
    <property type="entry name" value="HAMP"/>
    <property type="match status" value="1"/>
</dbReference>
<dbReference type="GO" id="GO:0007165">
    <property type="term" value="P:signal transduction"/>
    <property type="evidence" value="ECO:0007669"/>
    <property type="project" value="UniProtKB-KW"/>
</dbReference>
<evidence type="ECO:0000313" key="9">
    <source>
        <dbReference type="EMBL" id="KMO30528.1"/>
    </source>
</evidence>
<dbReference type="PANTHER" id="PTHR32089:SF112">
    <property type="entry name" value="LYSOZYME-LIKE PROTEIN-RELATED"/>
    <property type="match status" value="1"/>
</dbReference>
<dbReference type="GO" id="GO:0006935">
    <property type="term" value="P:chemotaxis"/>
    <property type="evidence" value="ECO:0007669"/>
    <property type="project" value="InterPro"/>
</dbReference>
<dbReference type="PROSITE" id="PS50192">
    <property type="entry name" value="T_SNARE"/>
    <property type="match status" value="1"/>
</dbReference>
<comment type="similarity">
    <text evidence="4">Belongs to the methyl-accepting chemotaxis (MCP) protein family.</text>
</comment>
<keyword evidence="2" id="KW-0997">Cell inner membrane</keyword>
<comment type="subcellular location">
    <subcellularLocation>
        <location evidence="1">Cell inner membrane</location>
        <topology evidence="1">Multi-pass membrane protein</topology>
    </subcellularLocation>
</comment>
<dbReference type="PATRIC" id="fig|270351.6.peg.2093"/>